<accession>A0A0S8K227</accession>
<dbReference type="EMBL" id="LJVE01000020">
    <property type="protein sequence ID" value="KPL15227.1"/>
    <property type="molecule type" value="Genomic_DNA"/>
</dbReference>
<dbReference type="Proteomes" id="UP000050975">
    <property type="component" value="Unassembled WGS sequence"/>
</dbReference>
<comment type="caution">
    <text evidence="1">The sequence shown here is derived from an EMBL/GenBank/DDBJ whole genome shotgun (WGS) entry which is preliminary data.</text>
</comment>
<sequence length="64" mass="7675">MKVLHLYQVKMLDGSQYRGEIAYRDDEKIVLKLRHRSPEQKLRLFKNSIASVRDVGWRKAYALR</sequence>
<gene>
    <name evidence="1" type="ORF">AMJ74_01915</name>
</gene>
<organism evidence="1 2">
    <name type="scientific">candidate division WOR_3 bacterium SM1_77</name>
    <dbReference type="NCBI Taxonomy" id="1703778"/>
    <lineage>
        <taxon>Bacteria</taxon>
        <taxon>Bacteria division WOR-3</taxon>
    </lineage>
</organism>
<protein>
    <submittedName>
        <fullName evidence="1">Uncharacterized protein</fullName>
    </submittedName>
</protein>
<name>A0A0S8K227_UNCW3</name>
<evidence type="ECO:0000313" key="1">
    <source>
        <dbReference type="EMBL" id="KPL15227.1"/>
    </source>
</evidence>
<evidence type="ECO:0000313" key="2">
    <source>
        <dbReference type="Proteomes" id="UP000050975"/>
    </source>
</evidence>
<proteinExistence type="predicted"/>
<reference evidence="1 2" key="1">
    <citation type="journal article" date="2015" name="Microbiome">
        <title>Genomic resolution of linkages in carbon, nitrogen, and sulfur cycling among widespread estuary sediment bacteria.</title>
        <authorList>
            <person name="Baker B.J."/>
            <person name="Lazar C.S."/>
            <person name="Teske A.P."/>
            <person name="Dick G.J."/>
        </authorList>
    </citation>
    <scope>NUCLEOTIDE SEQUENCE [LARGE SCALE GENOMIC DNA]</scope>
    <source>
        <strain evidence="1">SM1_77</strain>
    </source>
</reference>
<dbReference type="AlphaFoldDB" id="A0A0S8K227"/>